<dbReference type="InterPro" id="IPR000847">
    <property type="entry name" value="LysR_HTH_N"/>
</dbReference>
<dbReference type="InterPro" id="IPR005119">
    <property type="entry name" value="LysR_subst-bd"/>
</dbReference>
<dbReference type="Proteomes" id="UP000464787">
    <property type="component" value="Chromosome"/>
</dbReference>
<dbReference type="GO" id="GO:0006351">
    <property type="term" value="P:DNA-templated transcription"/>
    <property type="evidence" value="ECO:0007669"/>
    <property type="project" value="TreeGrafter"/>
</dbReference>
<dbReference type="SUPFAM" id="SSF46785">
    <property type="entry name" value="Winged helix' DNA-binding domain"/>
    <property type="match status" value="1"/>
</dbReference>
<evidence type="ECO:0000313" key="6">
    <source>
        <dbReference type="EMBL" id="QHI99841.1"/>
    </source>
</evidence>
<dbReference type="PANTHER" id="PTHR30537">
    <property type="entry name" value="HTH-TYPE TRANSCRIPTIONAL REGULATOR"/>
    <property type="match status" value="1"/>
</dbReference>
<dbReference type="InterPro" id="IPR036390">
    <property type="entry name" value="WH_DNA-bd_sf"/>
</dbReference>
<reference evidence="6 7" key="1">
    <citation type="submission" date="2020-01" db="EMBL/GenBank/DDBJ databases">
        <title>Genome sequencing of strain KACC 21265.</title>
        <authorList>
            <person name="Heo J."/>
            <person name="Kim S.-J."/>
            <person name="Kim J.-S."/>
            <person name="Hong S.-B."/>
            <person name="Kwon S.-W."/>
        </authorList>
    </citation>
    <scope>NUCLEOTIDE SEQUENCE [LARGE SCALE GENOMIC DNA]</scope>
    <source>
        <strain evidence="6 7">KACC 21265</strain>
    </source>
</reference>
<dbReference type="KEGG" id="xyk:GT347_18755"/>
<dbReference type="AlphaFoldDB" id="A0A857J9Q1"/>
<dbReference type="Gene3D" id="1.10.10.10">
    <property type="entry name" value="Winged helix-like DNA-binding domain superfamily/Winged helix DNA-binding domain"/>
    <property type="match status" value="1"/>
</dbReference>
<dbReference type="InterPro" id="IPR058163">
    <property type="entry name" value="LysR-type_TF_proteobact-type"/>
</dbReference>
<name>A0A857J9Q1_9BURK</name>
<dbReference type="Gene3D" id="3.40.190.10">
    <property type="entry name" value="Periplasmic binding protein-like II"/>
    <property type="match status" value="2"/>
</dbReference>
<organism evidence="6 7">
    <name type="scientific">Xylophilus rhododendri</name>
    <dbReference type="NCBI Taxonomy" id="2697032"/>
    <lineage>
        <taxon>Bacteria</taxon>
        <taxon>Pseudomonadati</taxon>
        <taxon>Pseudomonadota</taxon>
        <taxon>Betaproteobacteria</taxon>
        <taxon>Burkholderiales</taxon>
        <taxon>Xylophilus</taxon>
    </lineage>
</organism>
<evidence type="ECO:0000256" key="2">
    <source>
        <dbReference type="ARBA" id="ARBA00023015"/>
    </source>
</evidence>
<feature type="domain" description="HTH lysR-type" evidence="5">
    <location>
        <begin position="1"/>
        <end position="64"/>
    </location>
</feature>
<dbReference type="GO" id="GO:0043565">
    <property type="term" value="F:sequence-specific DNA binding"/>
    <property type="evidence" value="ECO:0007669"/>
    <property type="project" value="TreeGrafter"/>
</dbReference>
<dbReference type="PROSITE" id="PS50931">
    <property type="entry name" value="HTH_LYSR"/>
    <property type="match status" value="1"/>
</dbReference>
<dbReference type="Pfam" id="PF00126">
    <property type="entry name" value="HTH_1"/>
    <property type="match status" value="1"/>
</dbReference>
<dbReference type="GO" id="GO:0003700">
    <property type="term" value="F:DNA-binding transcription factor activity"/>
    <property type="evidence" value="ECO:0007669"/>
    <property type="project" value="InterPro"/>
</dbReference>
<protein>
    <submittedName>
        <fullName evidence="6">LysR family transcriptional regulator</fullName>
    </submittedName>
</protein>
<dbReference type="PANTHER" id="PTHR30537:SF79">
    <property type="entry name" value="TRANSCRIPTIONAL REGULATOR-RELATED"/>
    <property type="match status" value="1"/>
</dbReference>
<proteinExistence type="inferred from homology"/>
<evidence type="ECO:0000256" key="4">
    <source>
        <dbReference type="ARBA" id="ARBA00023163"/>
    </source>
</evidence>
<evidence type="ECO:0000256" key="1">
    <source>
        <dbReference type="ARBA" id="ARBA00009437"/>
    </source>
</evidence>
<keyword evidence="7" id="KW-1185">Reference proteome</keyword>
<dbReference type="SUPFAM" id="SSF53850">
    <property type="entry name" value="Periplasmic binding protein-like II"/>
    <property type="match status" value="1"/>
</dbReference>
<dbReference type="EMBL" id="CP047650">
    <property type="protein sequence ID" value="QHI99841.1"/>
    <property type="molecule type" value="Genomic_DNA"/>
</dbReference>
<dbReference type="Pfam" id="PF03466">
    <property type="entry name" value="LysR_substrate"/>
    <property type="match status" value="1"/>
</dbReference>
<keyword evidence="2" id="KW-0805">Transcription regulation</keyword>
<evidence type="ECO:0000259" key="5">
    <source>
        <dbReference type="PROSITE" id="PS50931"/>
    </source>
</evidence>
<gene>
    <name evidence="6" type="ORF">GT347_18755</name>
</gene>
<dbReference type="InterPro" id="IPR036388">
    <property type="entry name" value="WH-like_DNA-bd_sf"/>
</dbReference>
<keyword evidence="3" id="KW-0238">DNA-binding</keyword>
<sequence>MKLRSPSLVELHAFLAVCRLGSFRQAAEVLCVTQAAVSRAVQRLEQHLGGCRLFERSPQGVTLTEQGRQLRQLTERHVMALESATALFQQPRSSAKLRLSVIPTLGTKWLLPRLPRFQAAHPGLHIEMRQFRHDEDFQRDDVDIWIDVKRPRRRWPSRLQVTYLLGRDIVPVCAPEVLPRLQAPRDLGREVLLHHTNFPENWARWANAAGLGGEPRLGPGYDLSMNMIFAAKEGVGVAITQPCLIERELARGELVIPFPIPVSTGRGYFLCLDQQQPASAGQLAFCAWVQEEARLAVDPVVTAAPLQ</sequence>
<dbReference type="CDD" id="cd08432">
    <property type="entry name" value="PBP2_GcdR_TrpI_HvrB_AmpR_like"/>
    <property type="match status" value="1"/>
</dbReference>
<comment type="similarity">
    <text evidence="1">Belongs to the LysR transcriptional regulatory family.</text>
</comment>
<accession>A0A857J9Q1</accession>
<evidence type="ECO:0000256" key="3">
    <source>
        <dbReference type="ARBA" id="ARBA00023125"/>
    </source>
</evidence>
<evidence type="ECO:0000313" key="7">
    <source>
        <dbReference type="Proteomes" id="UP000464787"/>
    </source>
</evidence>
<dbReference type="RefSeq" id="WP_160553652.1">
    <property type="nucleotide sequence ID" value="NZ_CP047650.1"/>
</dbReference>
<keyword evidence="4" id="KW-0804">Transcription</keyword>